<dbReference type="EMBL" id="JACVVK020000007">
    <property type="protein sequence ID" value="KAK7506405.1"/>
    <property type="molecule type" value="Genomic_DNA"/>
</dbReference>
<sequence>MVSKEPSRACPLHYAHTRSRRVQIPADSRCILGPCFKNGVVATSCRSIQAETGPAGWANMGPASCSIPLQTCCWLDQGGEASHQSQSSLSCMVTVSVRQST</sequence>
<protein>
    <submittedName>
        <fullName evidence="1">Uncharacterized protein</fullName>
    </submittedName>
</protein>
<evidence type="ECO:0000313" key="1">
    <source>
        <dbReference type="EMBL" id="KAK7506405.1"/>
    </source>
</evidence>
<gene>
    <name evidence="1" type="ORF">BaRGS_00002517</name>
</gene>
<reference evidence="1 2" key="1">
    <citation type="journal article" date="2023" name="Sci. Data">
        <title>Genome assembly of the Korean intertidal mud-creeper Batillaria attramentaria.</title>
        <authorList>
            <person name="Patra A.K."/>
            <person name="Ho P.T."/>
            <person name="Jun S."/>
            <person name="Lee S.J."/>
            <person name="Kim Y."/>
            <person name="Won Y.J."/>
        </authorList>
    </citation>
    <scope>NUCLEOTIDE SEQUENCE [LARGE SCALE GENOMIC DNA]</scope>
    <source>
        <strain evidence="1">Wonlab-2016</strain>
    </source>
</reference>
<organism evidence="1 2">
    <name type="scientific">Batillaria attramentaria</name>
    <dbReference type="NCBI Taxonomy" id="370345"/>
    <lineage>
        <taxon>Eukaryota</taxon>
        <taxon>Metazoa</taxon>
        <taxon>Spiralia</taxon>
        <taxon>Lophotrochozoa</taxon>
        <taxon>Mollusca</taxon>
        <taxon>Gastropoda</taxon>
        <taxon>Caenogastropoda</taxon>
        <taxon>Sorbeoconcha</taxon>
        <taxon>Cerithioidea</taxon>
        <taxon>Batillariidae</taxon>
        <taxon>Batillaria</taxon>
    </lineage>
</organism>
<dbReference type="Proteomes" id="UP001519460">
    <property type="component" value="Unassembled WGS sequence"/>
</dbReference>
<evidence type="ECO:0000313" key="2">
    <source>
        <dbReference type="Proteomes" id="UP001519460"/>
    </source>
</evidence>
<proteinExistence type="predicted"/>
<accession>A0ABD0M3D7</accession>
<keyword evidence="2" id="KW-1185">Reference proteome</keyword>
<dbReference type="AlphaFoldDB" id="A0ABD0M3D7"/>
<comment type="caution">
    <text evidence="1">The sequence shown here is derived from an EMBL/GenBank/DDBJ whole genome shotgun (WGS) entry which is preliminary data.</text>
</comment>
<name>A0ABD0M3D7_9CAEN</name>